<dbReference type="OrthoDB" id="9769191at2"/>
<keyword evidence="10 12" id="KW-0472">Membrane</keyword>
<keyword evidence="5" id="KW-0808">Transferase</keyword>
<evidence type="ECO:0000259" key="13">
    <source>
        <dbReference type="PROSITE" id="PS51098"/>
    </source>
</evidence>
<feature type="domain" description="PTS EIIB type-1" evidence="13">
    <location>
        <begin position="4"/>
        <end position="86"/>
    </location>
</feature>
<keyword evidence="7 12" id="KW-0812">Transmembrane</keyword>
<evidence type="ECO:0000256" key="3">
    <source>
        <dbReference type="ARBA" id="ARBA00022475"/>
    </source>
</evidence>
<dbReference type="InterPro" id="IPR003352">
    <property type="entry name" value="PTS_EIIC"/>
</dbReference>
<dbReference type="PROSITE" id="PS51098">
    <property type="entry name" value="PTS_EIIB_TYPE_1"/>
    <property type="match status" value="1"/>
</dbReference>
<dbReference type="FunFam" id="3.30.1360.60:FF:000001">
    <property type="entry name" value="PTS system glucose-specific IIBC component PtsG"/>
    <property type="match status" value="1"/>
</dbReference>
<evidence type="ECO:0000256" key="10">
    <source>
        <dbReference type="ARBA" id="ARBA00023136"/>
    </source>
</evidence>
<dbReference type="InterPro" id="IPR036878">
    <property type="entry name" value="Glu_permease_IIB"/>
</dbReference>
<feature type="transmembrane region" description="Helical" evidence="12">
    <location>
        <begin position="346"/>
        <end position="366"/>
    </location>
</feature>
<dbReference type="RefSeq" id="WP_092652890.1">
    <property type="nucleotide sequence ID" value="NZ_FOHA01000013.1"/>
</dbReference>
<feature type="active site" description="Phosphocysteine intermediate; for EIIB activity" evidence="11">
    <location>
        <position position="26"/>
    </location>
</feature>
<dbReference type="CDD" id="cd00212">
    <property type="entry name" value="PTS_IIB_glc"/>
    <property type="match status" value="1"/>
</dbReference>
<dbReference type="GO" id="GO:0016301">
    <property type="term" value="F:kinase activity"/>
    <property type="evidence" value="ECO:0007669"/>
    <property type="project" value="UniProtKB-KW"/>
</dbReference>
<keyword evidence="8" id="KW-0418">Kinase</keyword>
<feature type="transmembrane region" description="Helical" evidence="12">
    <location>
        <begin position="176"/>
        <end position="197"/>
    </location>
</feature>
<feature type="domain" description="PTS EIIC type-1" evidence="14">
    <location>
        <begin position="106"/>
        <end position="480"/>
    </location>
</feature>
<dbReference type="PROSITE" id="PS51103">
    <property type="entry name" value="PTS_EIIC_TYPE_1"/>
    <property type="match status" value="1"/>
</dbReference>
<dbReference type="Pfam" id="PF02378">
    <property type="entry name" value="PTS_EIIC"/>
    <property type="match status" value="1"/>
</dbReference>
<comment type="subcellular location">
    <subcellularLocation>
        <location evidence="1">Cell membrane</location>
        <topology evidence="1">Multi-pass membrane protein</topology>
    </subcellularLocation>
</comment>
<dbReference type="Proteomes" id="UP000198948">
    <property type="component" value="Unassembled WGS sequence"/>
</dbReference>
<evidence type="ECO:0000256" key="11">
    <source>
        <dbReference type="PROSITE-ProRule" id="PRU00421"/>
    </source>
</evidence>
<dbReference type="GO" id="GO:0005886">
    <property type="term" value="C:plasma membrane"/>
    <property type="evidence" value="ECO:0007669"/>
    <property type="project" value="UniProtKB-SubCell"/>
</dbReference>
<keyword evidence="2" id="KW-0813">Transport</keyword>
<organism evidence="15 16">
    <name type="scientific">Isobaculum melis</name>
    <dbReference type="NCBI Taxonomy" id="142588"/>
    <lineage>
        <taxon>Bacteria</taxon>
        <taxon>Bacillati</taxon>
        <taxon>Bacillota</taxon>
        <taxon>Bacilli</taxon>
        <taxon>Lactobacillales</taxon>
        <taxon>Carnobacteriaceae</taxon>
        <taxon>Isobaculum</taxon>
    </lineage>
</organism>
<dbReference type="AlphaFoldDB" id="A0A1H9TG54"/>
<evidence type="ECO:0000256" key="9">
    <source>
        <dbReference type="ARBA" id="ARBA00022989"/>
    </source>
</evidence>
<protein>
    <submittedName>
        <fullName evidence="15">PTS system beta-glucoside-specific IIA component, Glc family /PTS system beta-glucoside-specific IIB component, Glc family /PTS system beta-glucoside-specific IIC component, Glc family</fullName>
    </submittedName>
</protein>
<dbReference type="PANTHER" id="PTHR30175">
    <property type="entry name" value="PHOSPHOTRANSFERASE SYSTEM TRANSPORT PROTEIN"/>
    <property type="match status" value="1"/>
</dbReference>
<dbReference type="InterPro" id="IPR001996">
    <property type="entry name" value="PTS_IIB_1"/>
</dbReference>
<feature type="transmembrane region" description="Helical" evidence="12">
    <location>
        <begin position="378"/>
        <end position="397"/>
    </location>
</feature>
<evidence type="ECO:0000256" key="12">
    <source>
        <dbReference type="SAM" id="Phobius"/>
    </source>
</evidence>
<dbReference type="STRING" id="142588.SAMN04488559_1136"/>
<evidence type="ECO:0000313" key="16">
    <source>
        <dbReference type="Proteomes" id="UP000198948"/>
    </source>
</evidence>
<dbReference type="SUPFAM" id="SSF55604">
    <property type="entry name" value="Glucose permease domain IIB"/>
    <property type="match status" value="1"/>
</dbReference>
<evidence type="ECO:0000256" key="4">
    <source>
        <dbReference type="ARBA" id="ARBA00022597"/>
    </source>
</evidence>
<dbReference type="EMBL" id="FOHA01000013">
    <property type="protein sequence ID" value="SER95799.1"/>
    <property type="molecule type" value="Genomic_DNA"/>
</dbReference>
<dbReference type="Gene3D" id="3.30.1360.60">
    <property type="entry name" value="Glucose permease domain IIB"/>
    <property type="match status" value="1"/>
</dbReference>
<gene>
    <name evidence="15" type="ORF">SAMN04488559_1136</name>
</gene>
<feature type="transmembrane region" description="Helical" evidence="12">
    <location>
        <begin position="404"/>
        <end position="422"/>
    </location>
</feature>
<feature type="transmembrane region" description="Helical" evidence="12">
    <location>
        <begin position="145"/>
        <end position="164"/>
    </location>
</feature>
<dbReference type="GO" id="GO:0015771">
    <property type="term" value="P:trehalose transport"/>
    <property type="evidence" value="ECO:0007669"/>
    <property type="project" value="TreeGrafter"/>
</dbReference>
<dbReference type="InterPro" id="IPR018113">
    <property type="entry name" value="PTrfase_EIIB_Cys"/>
</dbReference>
<evidence type="ECO:0000256" key="1">
    <source>
        <dbReference type="ARBA" id="ARBA00004651"/>
    </source>
</evidence>
<feature type="transmembrane region" description="Helical" evidence="12">
    <location>
        <begin position="227"/>
        <end position="247"/>
    </location>
</feature>
<keyword evidence="4" id="KW-0762">Sugar transport</keyword>
<name>A0A1H9TG54_9LACT</name>
<feature type="transmembrane region" description="Helical" evidence="12">
    <location>
        <begin position="267"/>
        <end position="288"/>
    </location>
</feature>
<dbReference type="GO" id="GO:0008982">
    <property type="term" value="F:protein-N(PI)-phosphohistidine-sugar phosphotransferase activity"/>
    <property type="evidence" value="ECO:0007669"/>
    <property type="project" value="InterPro"/>
</dbReference>
<dbReference type="PANTHER" id="PTHR30175:SF1">
    <property type="entry name" value="PTS SYSTEM ARBUTIN-, CELLOBIOSE-, AND SALICIN-SPECIFIC EIIBC COMPONENT-RELATED"/>
    <property type="match status" value="1"/>
</dbReference>
<evidence type="ECO:0000256" key="5">
    <source>
        <dbReference type="ARBA" id="ARBA00022679"/>
    </source>
</evidence>
<feature type="transmembrane region" description="Helical" evidence="12">
    <location>
        <begin position="104"/>
        <end position="125"/>
    </location>
</feature>
<reference evidence="15 16" key="1">
    <citation type="submission" date="2016-10" db="EMBL/GenBank/DDBJ databases">
        <authorList>
            <person name="de Groot N.N."/>
        </authorList>
    </citation>
    <scope>NUCLEOTIDE SEQUENCE [LARGE SCALE GENOMIC DNA]</scope>
    <source>
        <strain evidence="15 16">DSM 13760</strain>
    </source>
</reference>
<dbReference type="PROSITE" id="PS01035">
    <property type="entry name" value="PTS_EIIB_TYPE_1_CYS"/>
    <property type="match status" value="1"/>
</dbReference>
<evidence type="ECO:0000259" key="14">
    <source>
        <dbReference type="PROSITE" id="PS51103"/>
    </source>
</evidence>
<keyword evidence="3" id="KW-1003">Cell membrane</keyword>
<dbReference type="GO" id="GO:0009401">
    <property type="term" value="P:phosphoenolpyruvate-dependent sugar phosphotransferase system"/>
    <property type="evidence" value="ECO:0007669"/>
    <property type="project" value="UniProtKB-KW"/>
</dbReference>
<accession>A0A1H9TG54</accession>
<keyword evidence="6" id="KW-0598">Phosphotransferase system</keyword>
<evidence type="ECO:0000256" key="8">
    <source>
        <dbReference type="ARBA" id="ARBA00022777"/>
    </source>
</evidence>
<dbReference type="InterPro" id="IPR050558">
    <property type="entry name" value="PTS_Sugar-Specific_Components"/>
</dbReference>
<keyword evidence="16" id="KW-1185">Reference proteome</keyword>
<feature type="transmembrane region" description="Helical" evidence="12">
    <location>
        <begin position="450"/>
        <end position="471"/>
    </location>
</feature>
<sequence>MKYEDLAKTIIEKVGGKGNVISVVHCMTRLRFKLKDESLAKTDELKDMDGIVTVMQSGGQYQVVIGNHVSDVYKAVTYVGGFNNEEALEIDEGDNKHMSLFDKFIDTVSGVFTPTLGVLAGTGMIKGLLAILTITKLVSADSGTYLLLNAIGDSLFYFFPIILGYSASKKFKGNPFIGMVIGACLVYPAVVGMAPTLEGPGEGVLYTLFKGTVIESPIKLTFFGLPVILPINGYGSSVIPVIFAAFFGAKVEKFFKKVIPDVVKMFLVPFFTILIVVPLTFLIIGPIASWLGDLLGAGSLAIYDLSPIVAGALIGGLWQVFVMFGLHWGLVPIALINLGKFQSDPVLALTFAASFAQIGAVLAVVLKSKNDKVKGLGISAFITGIFGITEPAIYGITLPRKKPFIMSCIGAGVGGALIGLFGGRSFQMGGLGIFAIPNKINPVDGIGMDFYGTLIAIAAGFVVGFFLTYMFSGKEEATLK</sequence>
<evidence type="ECO:0000313" key="15">
    <source>
        <dbReference type="EMBL" id="SER95799.1"/>
    </source>
</evidence>
<feature type="transmembrane region" description="Helical" evidence="12">
    <location>
        <begin position="308"/>
        <end position="334"/>
    </location>
</feature>
<dbReference type="GO" id="GO:0090589">
    <property type="term" value="F:protein-phosphocysteine-trehalose phosphotransferase system transporter activity"/>
    <property type="evidence" value="ECO:0007669"/>
    <property type="project" value="TreeGrafter"/>
</dbReference>
<evidence type="ECO:0000256" key="6">
    <source>
        <dbReference type="ARBA" id="ARBA00022683"/>
    </source>
</evidence>
<proteinExistence type="predicted"/>
<dbReference type="InterPro" id="IPR013013">
    <property type="entry name" value="PTS_EIIC_1"/>
</dbReference>
<keyword evidence="9 12" id="KW-1133">Transmembrane helix</keyword>
<evidence type="ECO:0000256" key="2">
    <source>
        <dbReference type="ARBA" id="ARBA00022448"/>
    </source>
</evidence>
<dbReference type="Pfam" id="PF00367">
    <property type="entry name" value="PTS_EIIB"/>
    <property type="match status" value="1"/>
</dbReference>
<evidence type="ECO:0000256" key="7">
    <source>
        <dbReference type="ARBA" id="ARBA00022692"/>
    </source>
</evidence>